<dbReference type="InterPro" id="IPR050738">
    <property type="entry name" value="Sulfatase"/>
</dbReference>
<evidence type="ECO:0000256" key="1">
    <source>
        <dbReference type="ARBA" id="ARBA00008779"/>
    </source>
</evidence>
<gene>
    <name evidence="7" type="ORF">FCL38_10275</name>
    <name evidence="6" type="ORF">FHS02_003555</name>
</gene>
<dbReference type="PROSITE" id="PS51257">
    <property type="entry name" value="PROKAR_LIPOPROTEIN"/>
    <property type="match status" value="1"/>
</dbReference>
<dbReference type="Gene3D" id="3.30.1120.10">
    <property type="match status" value="1"/>
</dbReference>
<dbReference type="PROSITE" id="PS00149">
    <property type="entry name" value="SULFATASE_2"/>
    <property type="match status" value="1"/>
</dbReference>
<dbReference type="GO" id="GO:0046872">
    <property type="term" value="F:metal ion binding"/>
    <property type="evidence" value="ECO:0007669"/>
    <property type="project" value="UniProtKB-KW"/>
</dbReference>
<dbReference type="Pfam" id="PF00884">
    <property type="entry name" value="Sulfatase"/>
    <property type="match status" value="1"/>
</dbReference>
<dbReference type="EMBL" id="CP040017">
    <property type="protein sequence ID" value="QCP10773.1"/>
    <property type="molecule type" value="Genomic_DNA"/>
</dbReference>
<dbReference type="OrthoDB" id="9766107at2"/>
<evidence type="ECO:0000313" key="6">
    <source>
        <dbReference type="EMBL" id="MBB3222732.1"/>
    </source>
</evidence>
<keyword evidence="2" id="KW-0479">Metal-binding</keyword>
<dbReference type="InterPro" id="IPR017850">
    <property type="entry name" value="Alkaline_phosphatase_core_sf"/>
</dbReference>
<protein>
    <submittedName>
        <fullName evidence="6">Arylsulfatase</fullName>
        <ecNumber evidence="6">3.1.6.1</ecNumber>
    </submittedName>
</protein>
<evidence type="ECO:0000256" key="2">
    <source>
        <dbReference type="ARBA" id="ARBA00022723"/>
    </source>
</evidence>
<dbReference type="AlphaFoldDB" id="A0A4P8HM13"/>
<dbReference type="Gene3D" id="3.40.720.10">
    <property type="entry name" value="Alkaline Phosphatase, subunit A"/>
    <property type="match status" value="1"/>
</dbReference>
<dbReference type="PANTHER" id="PTHR42693:SF33">
    <property type="entry name" value="ARYLSULFATASE"/>
    <property type="match status" value="1"/>
</dbReference>
<dbReference type="InterPro" id="IPR000917">
    <property type="entry name" value="Sulfatase_N"/>
</dbReference>
<dbReference type="GO" id="GO:0004065">
    <property type="term" value="F:arylsulfatase activity"/>
    <property type="evidence" value="ECO:0007669"/>
    <property type="project" value="UniProtKB-EC"/>
</dbReference>
<sequence length="588" mass="62354">MHWKTSPVLATACAIGLGLAGCGSGSPPPQAARPNILMIMADDLGYSDIGAYGSEISTPNLDALAASGRLVPNYHTGSTCSPTRAMLMSGTDHHRAGLGTMAETIGSLVAGGVAPYGAANSYGFDTLPPGYEGYLNDRSLSMAQLLRDAGYHTYMAGKWHLASMPSAAPLASGGSPWVFRPASFPNARGFERSFVQLQGGGSHFAPVPGRPTVADLGSVHQEDGQAVALPADFYSSTTYTDKLIAYIDSNLGDGKPFFAYAAYTAPHWPLQAPDADIARQAGKYDEGYDVIRARRLARQKALGLVPADFTGNPGLDGALGRPRWDSLTPAQRATEARKMEVYAAMVENLDRNIGRLIQHLKQTGAYDNTLIVFTSDNGAEGAASQFPDNANVDNSLANIGRPLSNVTYGERWAEVSATPFRLWKGMPAEGGVSAPMIVRLPGQTTGRPALNDLAHVKDLLPTFLAAAGIADPGATYAGKAVNPITGLSLLARLDGADGPDVRAGQALADELFGGRYVIRDGWKMVSMQPPFGDNSWALYDLRNDRGETRDLAAAQPEIAARLRRDYDAWASQAGVVWLPVPSRRPPAP</sequence>
<evidence type="ECO:0000313" key="9">
    <source>
        <dbReference type="Proteomes" id="UP000584325"/>
    </source>
</evidence>
<dbReference type="PANTHER" id="PTHR42693">
    <property type="entry name" value="ARYLSULFATASE FAMILY MEMBER"/>
    <property type="match status" value="1"/>
</dbReference>
<dbReference type="CDD" id="cd16025">
    <property type="entry name" value="PAS_like"/>
    <property type="match status" value="1"/>
</dbReference>
<keyword evidence="3 6" id="KW-0378">Hydrolase</keyword>
<proteinExistence type="inferred from homology"/>
<evidence type="ECO:0000259" key="5">
    <source>
        <dbReference type="Pfam" id="PF00884"/>
    </source>
</evidence>
<evidence type="ECO:0000313" key="8">
    <source>
        <dbReference type="Proteomes" id="UP000298763"/>
    </source>
</evidence>
<keyword evidence="4" id="KW-0106">Calcium</keyword>
<comment type="similarity">
    <text evidence="1">Belongs to the sulfatase family.</text>
</comment>
<dbReference type="Proteomes" id="UP000584325">
    <property type="component" value="Unassembled WGS sequence"/>
</dbReference>
<dbReference type="RefSeq" id="WP_137313652.1">
    <property type="nucleotide sequence ID" value="NZ_CP040017.1"/>
</dbReference>
<dbReference type="SUPFAM" id="SSF53649">
    <property type="entry name" value="Alkaline phosphatase-like"/>
    <property type="match status" value="1"/>
</dbReference>
<evidence type="ECO:0000313" key="7">
    <source>
        <dbReference type="EMBL" id="QCP10773.1"/>
    </source>
</evidence>
<dbReference type="Proteomes" id="UP000298763">
    <property type="component" value="Chromosome"/>
</dbReference>
<name>A0A4P8HM13_9BURK</name>
<organism evidence="6 9">
    <name type="scientific">Pseudoduganella umbonata</name>
    <dbReference type="NCBI Taxonomy" id="864828"/>
    <lineage>
        <taxon>Bacteria</taxon>
        <taxon>Pseudomonadati</taxon>
        <taxon>Pseudomonadota</taxon>
        <taxon>Betaproteobacteria</taxon>
        <taxon>Burkholderiales</taxon>
        <taxon>Oxalobacteraceae</taxon>
        <taxon>Telluria group</taxon>
        <taxon>Pseudoduganella</taxon>
    </lineage>
</organism>
<reference evidence="6 9" key="2">
    <citation type="submission" date="2020-08" db="EMBL/GenBank/DDBJ databases">
        <title>Genomic Encyclopedia of Type Strains, Phase III (KMG-III): the genomes of soil and plant-associated and newly described type strains.</title>
        <authorList>
            <person name="Whitman W."/>
        </authorList>
    </citation>
    <scope>NUCLEOTIDE SEQUENCE [LARGE SCALE GENOMIC DNA]</scope>
    <source>
        <strain evidence="6 9">CECT 7753</strain>
    </source>
</reference>
<accession>A0A4P8HM13</accession>
<evidence type="ECO:0000256" key="4">
    <source>
        <dbReference type="ARBA" id="ARBA00022837"/>
    </source>
</evidence>
<dbReference type="EC" id="3.1.6.1" evidence="6"/>
<evidence type="ECO:0000256" key="3">
    <source>
        <dbReference type="ARBA" id="ARBA00022801"/>
    </source>
</evidence>
<dbReference type="InterPro" id="IPR024607">
    <property type="entry name" value="Sulfatase_CS"/>
</dbReference>
<reference evidence="7 8" key="1">
    <citation type="submission" date="2019-05" db="EMBL/GenBank/DDBJ databases">
        <title>Draft Genome Sequences of Six Type Strains of the Genus Massilia.</title>
        <authorList>
            <person name="Miess H."/>
            <person name="Frediansyhah A."/>
            <person name="Gross H."/>
        </authorList>
    </citation>
    <scope>NUCLEOTIDE SEQUENCE [LARGE SCALE GENOMIC DNA]</scope>
    <source>
        <strain evidence="7 8">DSMZ 26121</strain>
    </source>
</reference>
<feature type="domain" description="Sulfatase N-terminal" evidence="5">
    <location>
        <begin position="34"/>
        <end position="469"/>
    </location>
</feature>
<dbReference type="EMBL" id="JACHXS010000006">
    <property type="protein sequence ID" value="MBB3222732.1"/>
    <property type="molecule type" value="Genomic_DNA"/>
</dbReference>
<keyword evidence="8" id="KW-1185">Reference proteome</keyword>